<protein>
    <submittedName>
        <fullName evidence="1">Uncharacterized protein</fullName>
    </submittedName>
</protein>
<dbReference type="AlphaFoldDB" id="A0A846LRZ0"/>
<name>A0A846LRZ0_9ACTN</name>
<reference evidence="1 2" key="1">
    <citation type="submission" date="2020-02" db="EMBL/GenBank/DDBJ databases">
        <title>Sequencing the genomes of 1000 actinobacteria strains.</title>
        <authorList>
            <person name="Klenk H.-P."/>
        </authorList>
    </citation>
    <scope>NUCLEOTIDE SEQUENCE [LARGE SCALE GENOMIC DNA]</scope>
    <source>
        <strain evidence="1 2">DSM 45201</strain>
    </source>
</reference>
<comment type="caution">
    <text evidence="1">The sequence shown here is derived from an EMBL/GenBank/DDBJ whole genome shotgun (WGS) entry which is preliminary data.</text>
</comment>
<dbReference type="Proteomes" id="UP000552836">
    <property type="component" value="Unassembled WGS sequence"/>
</dbReference>
<gene>
    <name evidence="1" type="ORF">FB380_003692</name>
</gene>
<evidence type="ECO:0000313" key="2">
    <source>
        <dbReference type="Proteomes" id="UP000552836"/>
    </source>
</evidence>
<organism evidence="1 2">
    <name type="scientific">Modestobacter marinus</name>
    <dbReference type="NCBI Taxonomy" id="477641"/>
    <lineage>
        <taxon>Bacteria</taxon>
        <taxon>Bacillati</taxon>
        <taxon>Actinomycetota</taxon>
        <taxon>Actinomycetes</taxon>
        <taxon>Geodermatophilales</taxon>
        <taxon>Geodermatophilaceae</taxon>
        <taxon>Modestobacter</taxon>
    </lineage>
</organism>
<sequence length="172" mass="18897">MITANPFGVGASGERRERRAGRCTCCGLIHAYEWWPGAPAQPPCEACLEHGRSFDETEDSRALARLRDHEPRIRAYADHAAKRATEYESQAKKAKAYGARQAASALGQRDLYRRLLSEVYKLHSETKGQCKTCGARYPCATVKVLEGGPGGAGDAIIRAASRRDSFPDADWN</sequence>
<dbReference type="RefSeq" id="WP_166756762.1">
    <property type="nucleotide sequence ID" value="NZ_BAABJU010000003.1"/>
</dbReference>
<dbReference type="EMBL" id="JAAMPA010000002">
    <property type="protein sequence ID" value="NIH69204.1"/>
    <property type="molecule type" value="Genomic_DNA"/>
</dbReference>
<proteinExistence type="predicted"/>
<accession>A0A846LRZ0</accession>
<evidence type="ECO:0000313" key="1">
    <source>
        <dbReference type="EMBL" id="NIH69204.1"/>
    </source>
</evidence>